<gene>
    <name evidence="7" type="ORF">GSI01S_34_00240</name>
</gene>
<name>L7LQF6_9ACTN</name>
<dbReference type="Gene3D" id="3.40.50.1980">
    <property type="entry name" value="Nitrogenase molybdenum iron protein domain"/>
    <property type="match status" value="2"/>
</dbReference>
<proteinExistence type="inferred from homology"/>
<dbReference type="eggNOG" id="COG4592">
    <property type="taxonomic scope" value="Bacteria"/>
</dbReference>
<evidence type="ECO:0000256" key="5">
    <source>
        <dbReference type="SAM" id="SignalP"/>
    </source>
</evidence>
<comment type="similarity">
    <text evidence="2">Belongs to the bacterial solute-binding protein 8 family.</text>
</comment>
<dbReference type="EMBL" id="BANU01000034">
    <property type="protein sequence ID" value="GAC62412.1"/>
    <property type="molecule type" value="Genomic_DNA"/>
</dbReference>
<keyword evidence="4 5" id="KW-0732">Signal</keyword>
<evidence type="ECO:0000259" key="6">
    <source>
        <dbReference type="PROSITE" id="PS50983"/>
    </source>
</evidence>
<evidence type="ECO:0000256" key="4">
    <source>
        <dbReference type="ARBA" id="ARBA00022729"/>
    </source>
</evidence>
<evidence type="ECO:0000256" key="1">
    <source>
        <dbReference type="ARBA" id="ARBA00004196"/>
    </source>
</evidence>
<dbReference type="RefSeq" id="WP_006897821.1">
    <property type="nucleotide sequence ID" value="NZ_BANU01000034.1"/>
</dbReference>
<dbReference type="PANTHER" id="PTHR30532:SF24">
    <property type="entry name" value="FERRIC ENTEROBACTIN-BINDING PERIPLASMIC PROTEIN FEPB"/>
    <property type="match status" value="1"/>
</dbReference>
<dbReference type="InterPro" id="IPR002491">
    <property type="entry name" value="ABC_transptr_periplasmic_BD"/>
</dbReference>
<dbReference type="AlphaFoldDB" id="L7LQF6"/>
<feature type="domain" description="Fe/B12 periplasmic-binding" evidence="6">
    <location>
        <begin position="54"/>
        <end position="332"/>
    </location>
</feature>
<keyword evidence="8" id="KW-1185">Reference proteome</keyword>
<dbReference type="Proteomes" id="UP000035083">
    <property type="component" value="Unassembled WGS sequence"/>
</dbReference>
<dbReference type="PROSITE" id="PS51257">
    <property type="entry name" value="PROKAR_LIPOPROTEIN"/>
    <property type="match status" value="1"/>
</dbReference>
<keyword evidence="3" id="KW-0813">Transport</keyword>
<dbReference type="GO" id="GO:0030288">
    <property type="term" value="C:outer membrane-bounded periplasmic space"/>
    <property type="evidence" value="ECO:0007669"/>
    <property type="project" value="TreeGrafter"/>
</dbReference>
<accession>L7LQF6</accession>
<dbReference type="GO" id="GO:1901678">
    <property type="term" value="P:iron coordination entity transport"/>
    <property type="evidence" value="ECO:0007669"/>
    <property type="project" value="UniProtKB-ARBA"/>
</dbReference>
<protein>
    <submittedName>
        <fullName evidence="7">Putative ABC transporter substrate-binding protein</fullName>
    </submittedName>
</protein>
<evidence type="ECO:0000313" key="7">
    <source>
        <dbReference type="EMBL" id="GAC62412.1"/>
    </source>
</evidence>
<organism evidence="7 8">
    <name type="scientific">Gordonia sihwensis NBRC 108236</name>
    <dbReference type="NCBI Taxonomy" id="1223544"/>
    <lineage>
        <taxon>Bacteria</taxon>
        <taxon>Bacillati</taxon>
        <taxon>Actinomycetota</taxon>
        <taxon>Actinomycetes</taxon>
        <taxon>Mycobacteriales</taxon>
        <taxon>Gordoniaceae</taxon>
        <taxon>Gordonia</taxon>
    </lineage>
</organism>
<sequence length="334" mass="35952">MLRSRALPATMLAVVAVLTLALGGCSTSGGDASGQTRAVKTSQGEVDVPVAPKRVVLLNYALAGYLFDMDVPVVATTPEVTDGKHEFNAAWAEKAQKAGTTFLPWSNDGFDMESILEAEPDLIVAGGLGFPLKHATAAYPELSKIAPTVVVSGDLTEWRDQYEFLADDVFNRPEKFAEASAAYDKRVAEVRDEITVPEGEITFLSLTAAGDVYVPIETRGLPAEFAKLGFRPAPLFATGRFQPYTPGGDSFALSTEQVGQWINQDTVFVLGFNADVTSVAELAKQPIYAALPAFQKKQAHDLPYWVQRSDYHEAMAMLDIVEGMFGGAGPGQEH</sequence>
<comment type="caution">
    <text evidence="7">The sequence shown here is derived from an EMBL/GenBank/DDBJ whole genome shotgun (WGS) entry which is preliminary data.</text>
</comment>
<dbReference type="Pfam" id="PF01497">
    <property type="entry name" value="Peripla_BP_2"/>
    <property type="match status" value="1"/>
</dbReference>
<evidence type="ECO:0000313" key="8">
    <source>
        <dbReference type="Proteomes" id="UP000035083"/>
    </source>
</evidence>
<evidence type="ECO:0000256" key="2">
    <source>
        <dbReference type="ARBA" id="ARBA00008814"/>
    </source>
</evidence>
<feature type="signal peptide" evidence="5">
    <location>
        <begin position="1"/>
        <end position="21"/>
    </location>
</feature>
<dbReference type="SUPFAM" id="SSF53807">
    <property type="entry name" value="Helical backbone' metal receptor"/>
    <property type="match status" value="1"/>
</dbReference>
<reference evidence="7 8" key="1">
    <citation type="submission" date="2012-12" db="EMBL/GenBank/DDBJ databases">
        <title>Whole genome shotgun sequence of Gordonia sihwensis NBRC 108236.</title>
        <authorList>
            <person name="Yoshida I."/>
            <person name="Hosoyama A."/>
            <person name="Tsuchikane K."/>
            <person name="Ando Y."/>
            <person name="Baba S."/>
            <person name="Ohji S."/>
            <person name="Hamada M."/>
            <person name="Tamura T."/>
            <person name="Yamazoe A."/>
            <person name="Yamazaki S."/>
            <person name="Fujita N."/>
        </authorList>
    </citation>
    <scope>NUCLEOTIDE SEQUENCE [LARGE SCALE GENOMIC DNA]</scope>
    <source>
        <strain evidence="7 8">NBRC 108236</strain>
    </source>
</reference>
<dbReference type="PANTHER" id="PTHR30532">
    <property type="entry name" value="IRON III DICITRATE-BINDING PERIPLASMIC PROTEIN"/>
    <property type="match status" value="1"/>
</dbReference>
<feature type="chain" id="PRO_5038519857" evidence="5">
    <location>
        <begin position="22"/>
        <end position="334"/>
    </location>
</feature>
<dbReference type="PROSITE" id="PS50983">
    <property type="entry name" value="FE_B12_PBP"/>
    <property type="match status" value="1"/>
</dbReference>
<comment type="subcellular location">
    <subcellularLocation>
        <location evidence="1">Cell envelope</location>
    </subcellularLocation>
</comment>
<dbReference type="InterPro" id="IPR051313">
    <property type="entry name" value="Bact_iron-sidero_bind"/>
</dbReference>
<evidence type="ECO:0000256" key="3">
    <source>
        <dbReference type="ARBA" id="ARBA00022448"/>
    </source>
</evidence>